<keyword evidence="1" id="KW-0812">Transmembrane</keyword>
<gene>
    <name evidence="2" type="ORF">CLVI_34130</name>
</gene>
<keyword evidence="3" id="KW-1185">Reference proteome</keyword>
<dbReference type="RefSeq" id="WP_106061386.1">
    <property type="nucleotide sequence ID" value="NZ_PVXQ01000072.1"/>
</dbReference>
<proteinExistence type="predicted"/>
<evidence type="ECO:0000313" key="3">
    <source>
        <dbReference type="Proteomes" id="UP000239471"/>
    </source>
</evidence>
<feature type="transmembrane region" description="Helical" evidence="1">
    <location>
        <begin position="36"/>
        <end position="56"/>
    </location>
</feature>
<evidence type="ECO:0000256" key="1">
    <source>
        <dbReference type="SAM" id="Phobius"/>
    </source>
</evidence>
<name>A0A2T0B5B6_9CLOT</name>
<dbReference type="Proteomes" id="UP000239471">
    <property type="component" value="Unassembled WGS sequence"/>
</dbReference>
<keyword evidence="1" id="KW-1133">Transmembrane helix</keyword>
<accession>A0A2T0B5B6</accession>
<reference evidence="2 3" key="1">
    <citation type="submission" date="2018-03" db="EMBL/GenBank/DDBJ databases">
        <title>Genome sequence of Clostridium vincentii DSM 10228.</title>
        <authorList>
            <person name="Poehlein A."/>
            <person name="Daniel R."/>
        </authorList>
    </citation>
    <scope>NUCLEOTIDE SEQUENCE [LARGE SCALE GENOMIC DNA]</scope>
    <source>
        <strain evidence="2 3">DSM 10228</strain>
    </source>
</reference>
<comment type="caution">
    <text evidence="2">The sequence shown here is derived from an EMBL/GenBank/DDBJ whole genome shotgun (WGS) entry which is preliminary data.</text>
</comment>
<feature type="transmembrane region" description="Helical" evidence="1">
    <location>
        <begin position="12"/>
        <end position="30"/>
    </location>
</feature>
<keyword evidence="1" id="KW-0472">Membrane</keyword>
<organism evidence="2 3">
    <name type="scientific">Clostridium vincentii</name>
    <dbReference type="NCBI Taxonomy" id="52704"/>
    <lineage>
        <taxon>Bacteria</taxon>
        <taxon>Bacillati</taxon>
        <taxon>Bacillota</taxon>
        <taxon>Clostridia</taxon>
        <taxon>Eubacteriales</taxon>
        <taxon>Clostridiaceae</taxon>
        <taxon>Clostridium</taxon>
    </lineage>
</organism>
<dbReference type="EMBL" id="PVXQ01000072">
    <property type="protein sequence ID" value="PRR79003.1"/>
    <property type="molecule type" value="Genomic_DNA"/>
</dbReference>
<sequence>MGKFTKVFKAFIYTLLEIIFVVVCKVILDSNKVDEIILLFEILIIFTLILCTLLIIDEIKKSRE</sequence>
<dbReference type="AlphaFoldDB" id="A0A2T0B5B6"/>
<evidence type="ECO:0000313" key="2">
    <source>
        <dbReference type="EMBL" id="PRR79003.1"/>
    </source>
</evidence>
<protein>
    <submittedName>
        <fullName evidence="2">Uncharacterized protein</fullName>
    </submittedName>
</protein>